<reference evidence="3" key="3">
    <citation type="submission" date="2018-08" db="UniProtKB">
        <authorList>
            <consortium name="EnsemblPlants"/>
        </authorList>
    </citation>
    <scope>IDENTIFICATION</scope>
    <source>
        <strain evidence="3">cv. Bd21</strain>
    </source>
</reference>
<dbReference type="EnsemblPlants" id="PNT69559">
    <property type="protein sequence ID" value="PNT69559"/>
    <property type="gene ID" value="BRADI_3g57766v3"/>
</dbReference>
<evidence type="ECO:0000313" key="3">
    <source>
        <dbReference type="EnsemblPlants" id="PNT69559"/>
    </source>
</evidence>
<protein>
    <recommendedName>
        <fullName evidence="5">Secreted protein</fullName>
    </recommendedName>
</protein>
<organism evidence="2">
    <name type="scientific">Brachypodium distachyon</name>
    <name type="common">Purple false brome</name>
    <name type="synonym">Trachynia distachya</name>
    <dbReference type="NCBI Taxonomy" id="15368"/>
    <lineage>
        <taxon>Eukaryota</taxon>
        <taxon>Viridiplantae</taxon>
        <taxon>Streptophyta</taxon>
        <taxon>Embryophyta</taxon>
        <taxon>Tracheophyta</taxon>
        <taxon>Spermatophyta</taxon>
        <taxon>Magnoliopsida</taxon>
        <taxon>Liliopsida</taxon>
        <taxon>Poales</taxon>
        <taxon>Poaceae</taxon>
        <taxon>BOP clade</taxon>
        <taxon>Pooideae</taxon>
        <taxon>Stipodae</taxon>
        <taxon>Brachypodieae</taxon>
        <taxon>Brachypodium</taxon>
    </lineage>
</organism>
<feature type="signal peptide" evidence="1">
    <location>
        <begin position="1"/>
        <end position="17"/>
    </location>
</feature>
<name>A0A2K2D5K5_BRADI</name>
<evidence type="ECO:0008006" key="5">
    <source>
        <dbReference type="Google" id="ProtNLM"/>
    </source>
</evidence>
<accession>A0A2K2D5K5</accession>
<evidence type="ECO:0000313" key="4">
    <source>
        <dbReference type="Proteomes" id="UP000008810"/>
    </source>
</evidence>
<proteinExistence type="predicted"/>
<dbReference type="Proteomes" id="UP000008810">
    <property type="component" value="Chromosome 3"/>
</dbReference>
<reference evidence="2" key="2">
    <citation type="submission" date="2017-06" db="EMBL/GenBank/DDBJ databases">
        <title>WGS assembly of Brachypodium distachyon.</title>
        <authorList>
            <consortium name="The International Brachypodium Initiative"/>
            <person name="Lucas S."/>
            <person name="Harmon-Smith M."/>
            <person name="Lail K."/>
            <person name="Tice H."/>
            <person name="Grimwood J."/>
            <person name="Bruce D."/>
            <person name="Barry K."/>
            <person name="Shu S."/>
            <person name="Lindquist E."/>
            <person name="Wang M."/>
            <person name="Pitluck S."/>
            <person name="Vogel J.P."/>
            <person name="Garvin D.F."/>
            <person name="Mockler T.C."/>
            <person name="Schmutz J."/>
            <person name="Rokhsar D."/>
            <person name="Bevan M.W."/>
        </authorList>
    </citation>
    <scope>NUCLEOTIDE SEQUENCE</scope>
    <source>
        <strain evidence="2">Bd21</strain>
    </source>
</reference>
<dbReference type="PROSITE" id="PS51257">
    <property type="entry name" value="PROKAR_LIPOPROTEIN"/>
    <property type="match status" value="1"/>
</dbReference>
<dbReference type="InParanoid" id="A0A2K2D5K5"/>
<evidence type="ECO:0000256" key="1">
    <source>
        <dbReference type="SAM" id="SignalP"/>
    </source>
</evidence>
<sequence>MRVTLAGLALALPCGQGRPWNGCGSAIVFGCWSAQRPVSFFVFDRSYSLLLLELVVHACSAGSFGGKRCYML</sequence>
<keyword evidence="1" id="KW-0732">Signal</keyword>
<evidence type="ECO:0000313" key="2">
    <source>
        <dbReference type="EMBL" id="PNT69559.1"/>
    </source>
</evidence>
<dbReference type="Gramene" id="PNT69559">
    <property type="protein sequence ID" value="PNT69559"/>
    <property type="gene ID" value="BRADI_3g57766v3"/>
</dbReference>
<keyword evidence="4" id="KW-1185">Reference proteome</keyword>
<gene>
    <name evidence="2" type="ORF">BRADI_3g57766v3</name>
</gene>
<dbReference type="EMBL" id="CM000882">
    <property type="protein sequence ID" value="PNT69559.1"/>
    <property type="molecule type" value="Genomic_DNA"/>
</dbReference>
<reference evidence="2 3" key="1">
    <citation type="journal article" date="2010" name="Nature">
        <title>Genome sequencing and analysis of the model grass Brachypodium distachyon.</title>
        <authorList>
            <consortium name="International Brachypodium Initiative"/>
        </authorList>
    </citation>
    <scope>NUCLEOTIDE SEQUENCE [LARGE SCALE GENOMIC DNA]</scope>
    <source>
        <strain evidence="2 3">Bd21</strain>
    </source>
</reference>
<dbReference type="AlphaFoldDB" id="A0A2K2D5K5"/>
<feature type="chain" id="PRO_5036043336" description="Secreted protein" evidence="1">
    <location>
        <begin position="18"/>
        <end position="72"/>
    </location>
</feature>